<evidence type="ECO:0000313" key="1">
    <source>
        <dbReference type="EMBL" id="CAB3250226.1"/>
    </source>
</evidence>
<dbReference type="EMBL" id="CADEBD010000347">
    <property type="protein sequence ID" value="CAB3250226.1"/>
    <property type="molecule type" value="Genomic_DNA"/>
</dbReference>
<organism evidence="1 2">
    <name type="scientific">Arctia plantaginis</name>
    <name type="common">Wood tiger moth</name>
    <name type="synonym">Phalaena plantaginis</name>
    <dbReference type="NCBI Taxonomy" id="874455"/>
    <lineage>
        <taxon>Eukaryota</taxon>
        <taxon>Metazoa</taxon>
        <taxon>Ecdysozoa</taxon>
        <taxon>Arthropoda</taxon>
        <taxon>Hexapoda</taxon>
        <taxon>Insecta</taxon>
        <taxon>Pterygota</taxon>
        <taxon>Neoptera</taxon>
        <taxon>Endopterygota</taxon>
        <taxon>Lepidoptera</taxon>
        <taxon>Glossata</taxon>
        <taxon>Ditrysia</taxon>
        <taxon>Noctuoidea</taxon>
        <taxon>Erebidae</taxon>
        <taxon>Arctiinae</taxon>
        <taxon>Arctia</taxon>
    </lineage>
</organism>
<comment type="caution">
    <text evidence="1">The sequence shown here is derived from an EMBL/GenBank/DDBJ whole genome shotgun (WGS) entry which is preliminary data.</text>
</comment>
<dbReference type="OrthoDB" id="10039782at2759"/>
<dbReference type="AlphaFoldDB" id="A0A8S1APR2"/>
<name>A0A8S1APR2_ARCPL</name>
<sequence length="109" mass="12550">MNEQHVANYGSVWEEIQVGGTPGRPPLHNIFRQELIIDHRIMNHIRTCTIEEANRVLGCDWSFSQEKLAAFIAILYARAAYGANNLKLSFLWNNIWGPEFFSETITIDE</sequence>
<accession>A0A8S1APR2</accession>
<protein>
    <recommendedName>
        <fullName evidence="3">PiggyBac transposable element-derived protein domain-containing protein</fullName>
    </recommendedName>
</protein>
<dbReference type="Proteomes" id="UP000494256">
    <property type="component" value="Unassembled WGS sequence"/>
</dbReference>
<evidence type="ECO:0008006" key="3">
    <source>
        <dbReference type="Google" id="ProtNLM"/>
    </source>
</evidence>
<gene>
    <name evidence="1" type="ORF">APLA_LOCUS13033</name>
</gene>
<evidence type="ECO:0000313" key="2">
    <source>
        <dbReference type="Proteomes" id="UP000494256"/>
    </source>
</evidence>
<reference evidence="1 2" key="1">
    <citation type="submission" date="2020-04" db="EMBL/GenBank/DDBJ databases">
        <authorList>
            <person name="Wallbank WR R."/>
            <person name="Pardo Diaz C."/>
            <person name="Kozak K."/>
            <person name="Martin S."/>
            <person name="Jiggins C."/>
            <person name="Moest M."/>
            <person name="Warren A I."/>
            <person name="Byers J.R.P. K."/>
            <person name="Montejo-Kovacevich G."/>
            <person name="Yen C E."/>
        </authorList>
    </citation>
    <scope>NUCLEOTIDE SEQUENCE [LARGE SCALE GENOMIC DNA]</scope>
</reference>
<proteinExistence type="predicted"/>